<protein>
    <submittedName>
        <fullName evidence="1">Uncharacterized protein</fullName>
    </submittedName>
</protein>
<sequence length="291" mass="31372">MNYELRALHDIARWERGVYNSDAGWILARIEPAGDSGSATLPGGSISAETGALSVPDDARLSLIKSGRWVRLSGTAQTKSGDFGWYDPLDEDKRALSPEDVYSPFVAGGKLLFVPNWTEQGDRQFDTPVLVLDEWLNTVEGANALSLPAEAAMANPSPEILKQLPDARNSNNPFLSAWAWRHTFMIKQDLPPLGLDAITGWPLALRTRLALDIGGERAVDEVVRASQLLRNVSQLEAMALGAYSALQLPTGGNLASVHATLKAVSQSASAFEPYENSAPKLSAILAMTGFD</sequence>
<name>A0A1I6GQ96_9RHOB</name>
<dbReference type="EMBL" id="FOYO01000001">
    <property type="protein sequence ID" value="SFR44350.1"/>
    <property type="molecule type" value="Genomic_DNA"/>
</dbReference>
<keyword evidence="2" id="KW-1185">Reference proteome</keyword>
<dbReference type="OrthoDB" id="9030131at2"/>
<dbReference type="STRING" id="670154.SAMN04488002_1832"/>
<dbReference type="RefSeq" id="WP_139229812.1">
    <property type="nucleotide sequence ID" value="NZ_FOYO01000001.1"/>
</dbReference>
<dbReference type="Proteomes" id="UP000199658">
    <property type="component" value="Unassembled WGS sequence"/>
</dbReference>
<proteinExistence type="predicted"/>
<evidence type="ECO:0000313" key="2">
    <source>
        <dbReference type="Proteomes" id="UP000199658"/>
    </source>
</evidence>
<reference evidence="2" key="1">
    <citation type="submission" date="2016-10" db="EMBL/GenBank/DDBJ databases">
        <authorList>
            <person name="Varghese N."/>
            <person name="Submissions S."/>
        </authorList>
    </citation>
    <scope>NUCLEOTIDE SEQUENCE [LARGE SCALE GENOMIC DNA]</scope>
    <source>
        <strain evidence="2">DSM 26921</strain>
    </source>
</reference>
<organism evidence="1 2">
    <name type="scientific">Litoreibacter janthinus</name>
    <dbReference type="NCBI Taxonomy" id="670154"/>
    <lineage>
        <taxon>Bacteria</taxon>
        <taxon>Pseudomonadati</taxon>
        <taxon>Pseudomonadota</taxon>
        <taxon>Alphaproteobacteria</taxon>
        <taxon>Rhodobacterales</taxon>
        <taxon>Roseobacteraceae</taxon>
        <taxon>Litoreibacter</taxon>
    </lineage>
</organism>
<dbReference type="AlphaFoldDB" id="A0A1I6GQ96"/>
<gene>
    <name evidence="1" type="ORF">SAMN04488002_1832</name>
</gene>
<evidence type="ECO:0000313" key="1">
    <source>
        <dbReference type="EMBL" id="SFR44350.1"/>
    </source>
</evidence>
<accession>A0A1I6GQ96</accession>